<keyword evidence="8" id="KW-0804">Transcription</keyword>
<evidence type="ECO:0000259" key="11">
    <source>
        <dbReference type="PROSITE" id="PS51030"/>
    </source>
</evidence>
<keyword evidence="4" id="KW-0863">Zinc-finger</keyword>
<reference evidence="13" key="2">
    <citation type="submission" date="2020-10" db="UniProtKB">
        <authorList>
            <consortium name="WormBaseParasite"/>
        </authorList>
    </citation>
    <scope>IDENTIFICATION</scope>
</reference>
<dbReference type="InterPro" id="IPR001628">
    <property type="entry name" value="Znf_hrmn_rcpt"/>
</dbReference>
<dbReference type="CDD" id="cd06960">
    <property type="entry name" value="NR_DBD_HNF4A"/>
    <property type="match status" value="1"/>
</dbReference>
<feature type="domain" description="Nuclear receptor" evidence="11">
    <location>
        <begin position="11"/>
        <end position="87"/>
    </location>
</feature>
<protein>
    <submittedName>
        <fullName evidence="13">Nuclear receptor domain-containing protein</fullName>
    </submittedName>
</protein>
<reference evidence="12" key="1">
    <citation type="journal article" date="2013" name="Genetics">
        <title>The draft genome and transcriptome of Panagrellus redivivus are shaped by the harsh demands of a free-living lifestyle.</title>
        <authorList>
            <person name="Srinivasan J."/>
            <person name="Dillman A.R."/>
            <person name="Macchietto M.G."/>
            <person name="Heikkinen L."/>
            <person name="Lakso M."/>
            <person name="Fracchia K.M."/>
            <person name="Antoshechkin I."/>
            <person name="Mortazavi A."/>
            <person name="Wong G."/>
            <person name="Sternberg P.W."/>
        </authorList>
    </citation>
    <scope>NUCLEOTIDE SEQUENCE [LARGE SCALE GENOMIC DNA]</scope>
    <source>
        <strain evidence="12">MT8872</strain>
    </source>
</reference>
<dbReference type="Gene3D" id="3.30.50.10">
    <property type="entry name" value="Erythroid Transcription Factor GATA-1, subunit A"/>
    <property type="match status" value="1"/>
</dbReference>
<evidence type="ECO:0000256" key="5">
    <source>
        <dbReference type="ARBA" id="ARBA00022833"/>
    </source>
</evidence>
<name>A0A7E4UQ25_PANRE</name>
<evidence type="ECO:0000256" key="10">
    <source>
        <dbReference type="ARBA" id="ARBA00023242"/>
    </source>
</evidence>
<evidence type="ECO:0000313" key="12">
    <source>
        <dbReference type="Proteomes" id="UP000492821"/>
    </source>
</evidence>
<dbReference type="Gene3D" id="1.10.565.10">
    <property type="entry name" value="Retinoid X Receptor"/>
    <property type="match status" value="1"/>
</dbReference>
<evidence type="ECO:0000313" key="13">
    <source>
        <dbReference type="WBParaSite" id="Pan_g11406.t1"/>
    </source>
</evidence>
<dbReference type="InterPro" id="IPR013088">
    <property type="entry name" value="Znf_NHR/GATA"/>
</dbReference>
<dbReference type="PROSITE" id="PS51030">
    <property type="entry name" value="NUCLEAR_REC_DBD_2"/>
    <property type="match status" value="1"/>
</dbReference>
<dbReference type="AlphaFoldDB" id="A0A7E4UQ25"/>
<comment type="subcellular location">
    <subcellularLocation>
        <location evidence="1">Nucleus</location>
    </subcellularLocation>
</comment>
<evidence type="ECO:0000256" key="9">
    <source>
        <dbReference type="ARBA" id="ARBA00023170"/>
    </source>
</evidence>
<dbReference type="Pfam" id="PF00104">
    <property type="entry name" value="Hormone_recep"/>
    <property type="match status" value="1"/>
</dbReference>
<dbReference type="InterPro" id="IPR049636">
    <property type="entry name" value="HNF4-like_DBD"/>
</dbReference>
<keyword evidence="10" id="KW-0539">Nucleus</keyword>
<keyword evidence="6" id="KW-0805">Transcription regulation</keyword>
<evidence type="ECO:0000256" key="7">
    <source>
        <dbReference type="ARBA" id="ARBA00023125"/>
    </source>
</evidence>
<dbReference type="GO" id="GO:0005634">
    <property type="term" value="C:nucleus"/>
    <property type="evidence" value="ECO:0007669"/>
    <property type="project" value="UniProtKB-SubCell"/>
</dbReference>
<keyword evidence="9" id="KW-0675">Receptor</keyword>
<dbReference type="Proteomes" id="UP000492821">
    <property type="component" value="Unassembled WGS sequence"/>
</dbReference>
<dbReference type="GO" id="GO:0000978">
    <property type="term" value="F:RNA polymerase II cis-regulatory region sequence-specific DNA binding"/>
    <property type="evidence" value="ECO:0007669"/>
    <property type="project" value="InterPro"/>
</dbReference>
<dbReference type="SMART" id="SM00399">
    <property type="entry name" value="ZnF_C4"/>
    <property type="match status" value="1"/>
</dbReference>
<dbReference type="PRINTS" id="PR00047">
    <property type="entry name" value="STROIDFINGER"/>
</dbReference>
<dbReference type="InterPro" id="IPR000536">
    <property type="entry name" value="Nucl_hrmn_rcpt_lig-bd"/>
</dbReference>
<evidence type="ECO:0000256" key="3">
    <source>
        <dbReference type="ARBA" id="ARBA00022723"/>
    </source>
</evidence>
<evidence type="ECO:0000256" key="4">
    <source>
        <dbReference type="ARBA" id="ARBA00022771"/>
    </source>
</evidence>
<organism evidence="12 13">
    <name type="scientific">Panagrellus redivivus</name>
    <name type="common">Microworm</name>
    <dbReference type="NCBI Taxonomy" id="6233"/>
    <lineage>
        <taxon>Eukaryota</taxon>
        <taxon>Metazoa</taxon>
        <taxon>Ecdysozoa</taxon>
        <taxon>Nematoda</taxon>
        <taxon>Chromadorea</taxon>
        <taxon>Rhabditida</taxon>
        <taxon>Tylenchina</taxon>
        <taxon>Panagrolaimomorpha</taxon>
        <taxon>Panagrolaimoidea</taxon>
        <taxon>Panagrolaimidae</taxon>
        <taxon>Panagrellus</taxon>
    </lineage>
</organism>
<keyword evidence="12" id="KW-1185">Reference proteome</keyword>
<dbReference type="WBParaSite" id="Pan_g11406.t1">
    <property type="protein sequence ID" value="Pan_g11406.t1"/>
    <property type="gene ID" value="Pan_g11406"/>
</dbReference>
<evidence type="ECO:0000256" key="2">
    <source>
        <dbReference type="ARBA" id="ARBA00005993"/>
    </source>
</evidence>
<keyword evidence="7" id="KW-0238">DNA-binding</keyword>
<evidence type="ECO:0000256" key="1">
    <source>
        <dbReference type="ARBA" id="ARBA00004123"/>
    </source>
</evidence>
<dbReference type="SUPFAM" id="SSF57716">
    <property type="entry name" value="Glucocorticoid receptor-like (DNA-binding domain)"/>
    <property type="match status" value="1"/>
</dbReference>
<dbReference type="GO" id="GO:0006357">
    <property type="term" value="P:regulation of transcription by RNA polymerase II"/>
    <property type="evidence" value="ECO:0007669"/>
    <property type="project" value="TreeGrafter"/>
</dbReference>
<dbReference type="PANTHER" id="PTHR46011:SF32">
    <property type="entry name" value="NUCLEAR HORMONE RECEPTOR FAMILY"/>
    <property type="match status" value="1"/>
</dbReference>
<keyword evidence="5" id="KW-0862">Zinc</keyword>
<accession>A0A7E4UQ25</accession>
<dbReference type="Pfam" id="PF00105">
    <property type="entry name" value="zf-C4"/>
    <property type="match status" value="1"/>
</dbReference>
<dbReference type="GO" id="GO:0008270">
    <property type="term" value="F:zinc ion binding"/>
    <property type="evidence" value="ECO:0007669"/>
    <property type="project" value="UniProtKB-KW"/>
</dbReference>
<dbReference type="PROSITE" id="PS00031">
    <property type="entry name" value="NUCLEAR_REC_DBD_1"/>
    <property type="match status" value="1"/>
</dbReference>
<sequence>MDVASPSSAIRKQCAICATAADGKHFGAIACHACAAFFRRTVAFRRTYVCRNQRQCKLIGVPPRQICRFCRMHTCLAVGMQISEVKSDATTSTPKENGSPGSGYSDIVELSPSSYIPDNVLGDLLIARKAIFYNRVRYGTFKFKNVHEAQGSAATILSMLNLMSAEAKVCLDYLKAIKMDEYVGGDENLNILLGHFLPTWAKIETFQNTVKNGGVSINRIYCLNEEYIDMDLTFLQQFYSAEKALTNPGELAGVERSYYMKMLQGAHTLLEHELDDYEFATLVQLTLIYIAGDVLPNSAKIRAKFAPYVQSLMRALQKHYEENYGETAVRMGALILLVSEMQSHRHVYNERVIVLDMSSVWPSGSGAYFHSPYCIQKQITSDSKNDTSEDGRLWLPISVPLQLNIKQERKLRECTQYSRPTGRYGSGETDYDVD</sequence>
<dbReference type="SUPFAM" id="SSF48508">
    <property type="entry name" value="Nuclear receptor ligand-binding domain"/>
    <property type="match status" value="1"/>
</dbReference>
<dbReference type="InterPro" id="IPR035500">
    <property type="entry name" value="NHR-like_dom_sf"/>
</dbReference>
<evidence type="ECO:0000256" key="8">
    <source>
        <dbReference type="ARBA" id="ARBA00023163"/>
    </source>
</evidence>
<dbReference type="GO" id="GO:0003700">
    <property type="term" value="F:DNA-binding transcription factor activity"/>
    <property type="evidence" value="ECO:0007669"/>
    <property type="project" value="InterPro"/>
</dbReference>
<proteinExistence type="inferred from homology"/>
<evidence type="ECO:0000256" key="6">
    <source>
        <dbReference type="ARBA" id="ARBA00023015"/>
    </source>
</evidence>
<keyword evidence="3" id="KW-0479">Metal-binding</keyword>
<comment type="similarity">
    <text evidence="2">Belongs to the nuclear hormone receptor family.</text>
</comment>
<dbReference type="PANTHER" id="PTHR46011">
    <property type="entry name" value="NUCLEAR HORMONE RECEPTOR FAMILY MEMBER NHR-86-RELATED"/>
    <property type="match status" value="1"/>
</dbReference>